<proteinExistence type="predicted"/>
<evidence type="ECO:0000313" key="2">
    <source>
        <dbReference type="EMBL" id="MPC65955.1"/>
    </source>
</evidence>
<protein>
    <submittedName>
        <fullName evidence="2">Uncharacterized protein</fullName>
    </submittedName>
</protein>
<evidence type="ECO:0000313" key="3">
    <source>
        <dbReference type="Proteomes" id="UP000324222"/>
    </source>
</evidence>
<feature type="compositionally biased region" description="Acidic residues" evidence="1">
    <location>
        <begin position="1"/>
        <end position="24"/>
    </location>
</feature>
<comment type="caution">
    <text evidence="2">The sequence shown here is derived from an EMBL/GenBank/DDBJ whole genome shotgun (WGS) entry which is preliminary data.</text>
</comment>
<feature type="region of interest" description="Disordered" evidence="1">
    <location>
        <begin position="1"/>
        <end position="27"/>
    </location>
</feature>
<sequence>MGEEEEEEVEGEKDDGHEEEEEEPAANHCCVFMSRALNKGADWFWSLLTNATATTTITPQSRTWYSVVQSWFFRKFLG</sequence>
<name>A0A5B7H8D4_PORTR</name>
<organism evidence="2 3">
    <name type="scientific">Portunus trituberculatus</name>
    <name type="common">Swimming crab</name>
    <name type="synonym">Neptunus trituberculatus</name>
    <dbReference type="NCBI Taxonomy" id="210409"/>
    <lineage>
        <taxon>Eukaryota</taxon>
        <taxon>Metazoa</taxon>
        <taxon>Ecdysozoa</taxon>
        <taxon>Arthropoda</taxon>
        <taxon>Crustacea</taxon>
        <taxon>Multicrustacea</taxon>
        <taxon>Malacostraca</taxon>
        <taxon>Eumalacostraca</taxon>
        <taxon>Eucarida</taxon>
        <taxon>Decapoda</taxon>
        <taxon>Pleocyemata</taxon>
        <taxon>Brachyura</taxon>
        <taxon>Eubrachyura</taxon>
        <taxon>Portunoidea</taxon>
        <taxon>Portunidae</taxon>
        <taxon>Portuninae</taxon>
        <taxon>Portunus</taxon>
    </lineage>
</organism>
<dbReference type="AlphaFoldDB" id="A0A5B7H8D4"/>
<dbReference type="Proteomes" id="UP000324222">
    <property type="component" value="Unassembled WGS sequence"/>
</dbReference>
<keyword evidence="3" id="KW-1185">Reference proteome</keyword>
<reference evidence="2 3" key="1">
    <citation type="submission" date="2019-05" db="EMBL/GenBank/DDBJ databases">
        <title>Another draft genome of Portunus trituberculatus and its Hox gene families provides insights of decapod evolution.</title>
        <authorList>
            <person name="Jeong J.-H."/>
            <person name="Song I."/>
            <person name="Kim S."/>
            <person name="Choi T."/>
            <person name="Kim D."/>
            <person name="Ryu S."/>
            <person name="Kim W."/>
        </authorList>
    </citation>
    <scope>NUCLEOTIDE SEQUENCE [LARGE SCALE GENOMIC DNA]</scope>
    <source>
        <tissue evidence="2">Muscle</tissue>
    </source>
</reference>
<dbReference type="EMBL" id="VSRR010024077">
    <property type="protein sequence ID" value="MPC65955.1"/>
    <property type="molecule type" value="Genomic_DNA"/>
</dbReference>
<gene>
    <name evidence="2" type="ORF">E2C01_060095</name>
</gene>
<accession>A0A5B7H8D4</accession>
<evidence type="ECO:0000256" key="1">
    <source>
        <dbReference type="SAM" id="MobiDB-lite"/>
    </source>
</evidence>